<protein>
    <recommendedName>
        <fullName evidence="3">Transcriptional regulator, contains Arc/MetJ-type RHH (Ribbon-helix-helix) DNA-binding domain</fullName>
    </recommendedName>
</protein>
<evidence type="ECO:0000313" key="1">
    <source>
        <dbReference type="EMBL" id="SDN19816.1"/>
    </source>
</evidence>
<reference evidence="1 2" key="1">
    <citation type="submission" date="2016-10" db="EMBL/GenBank/DDBJ databases">
        <authorList>
            <person name="de Groot N.N."/>
        </authorList>
    </citation>
    <scope>NUCLEOTIDE SEQUENCE [LARGE SCALE GENOMIC DNA]</scope>
    <source>
        <strain evidence="2">EB21,IBRC-M 10013,KCTC 4048</strain>
    </source>
</reference>
<proteinExistence type="predicted"/>
<dbReference type="CDD" id="cd22231">
    <property type="entry name" value="RHH_NikR_HicB-like"/>
    <property type="match status" value="1"/>
</dbReference>
<dbReference type="OrthoDB" id="200459at2157"/>
<name>A0A1G9ZGW2_9EURY</name>
<dbReference type="Proteomes" id="UP000199370">
    <property type="component" value="Unassembled WGS sequence"/>
</dbReference>
<dbReference type="RefSeq" id="WP_089735246.1">
    <property type="nucleotide sequence ID" value="NZ_FNIA01000020.1"/>
</dbReference>
<gene>
    <name evidence="1" type="ORF">SAMN05192554_12012</name>
</gene>
<sequence>MVKSTVRFSESTVEEIESLVEEGVFESKSEFYRFASEYILEQLSDSYEPSTVDFDDIKADVFPQDQVIESAEDRESGLPFFESVATVRRFVVRGNPNDAEDFIDHHYPTSSRDALLLEELLELYCHQYDVARPDRE</sequence>
<dbReference type="AlphaFoldDB" id="A0A1G9ZGW2"/>
<keyword evidence="2" id="KW-1185">Reference proteome</keyword>
<dbReference type="EMBL" id="FNIA01000020">
    <property type="protein sequence ID" value="SDN19816.1"/>
    <property type="molecule type" value="Genomic_DNA"/>
</dbReference>
<evidence type="ECO:0000313" key="2">
    <source>
        <dbReference type="Proteomes" id="UP000199370"/>
    </source>
</evidence>
<dbReference type="STRING" id="996166.SAMN05192554_12012"/>
<accession>A0A1G9ZGW2</accession>
<evidence type="ECO:0008006" key="3">
    <source>
        <dbReference type="Google" id="ProtNLM"/>
    </source>
</evidence>
<organism evidence="1 2">
    <name type="scientific">Haloarchaeobius iranensis</name>
    <dbReference type="NCBI Taxonomy" id="996166"/>
    <lineage>
        <taxon>Archaea</taxon>
        <taxon>Methanobacteriati</taxon>
        <taxon>Methanobacteriota</taxon>
        <taxon>Stenosarchaea group</taxon>
        <taxon>Halobacteria</taxon>
        <taxon>Halobacteriales</taxon>
        <taxon>Halorubellaceae</taxon>
        <taxon>Haloarchaeobius</taxon>
    </lineage>
</organism>